<feature type="transmembrane region" description="Helical" evidence="1">
    <location>
        <begin position="792"/>
        <end position="809"/>
    </location>
</feature>
<evidence type="ECO:0000256" key="1">
    <source>
        <dbReference type="SAM" id="Phobius"/>
    </source>
</evidence>
<feature type="transmembrane region" description="Helical" evidence="1">
    <location>
        <begin position="236"/>
        <end position="254"/>
    </location>
</feature>
<keyword evidence="3" id="KW-1185">Reference proteome</keyword>
<keyword evidence="1" id="KW-1133">Transmembrane helix</keyword>
<feature type="transmembrane region" description="Helical" evidence="1">
    <location>
        <begin position="493"/>
        <end position="511"/>
    </location>
</feature>
<proteinExistence type="predicted"/>
<evidence type="ECO:0000313" key="3">
    <source>
        <dbReference type="Proteomes" id="UP001164390"/>
    </source>
</evidence>
<evidence type="ECO:0008006" key="4">
    <source>
        <dbReference type="Google" id="ProtNLM"/>
    </source>
</evidence>
<feature type="transmembrane region" description="Helical" evidence="1">
    <location>
        <begin position="210"/>
        <end position="230"/>
    </location>
</feature>
<feature type="transmembrane region" description="Helical" evidence="1">
    <location>
        <begin position="640"/>
        <end position="658"/>
    </location>
</feature>
<feature type="transmembrane region" description="Helical" evidence="1">
    <location>
        <begin position="565"/>
        <end position="584"/>
    </location>
</feature>
<feature type="transmembrane region" description="Helical" evidence="1">
    <location>
        <begin position="590"/>
        <end position="609"/>
    </location>
</feature>
<feature type="transmembrane region" description="Helical" evidence="1">
    <location>
        <begin position="435"/>
        <end position="457"/>
    </location>
</feature>
<dbReference type="RefSeq" id="WP_271634048.1">
    <property type="nucleotide sequence ID" value="NZ_CP094970.1"/>
</dbReference>
<feature type="transmembrane region" description="Helical" evidence="1">
    <location>
        <begin position="689"/>
        <end position="706"/>
    </location>
</feature>
<dbReference type="EMBL" id="CP094970">
    <property type="protein sequence ID" value="UYM05249.1"/>
    <property type="molecule type" value="Genomic_DNA"/>
</dbReference>
<reference evidence="2" key="1">
    <citation type="submission" date="2022-01" db="EMBL/GenBank/DDBJ databases">
        <title>Nocardioidaceae gen. sp. A5X3R13.</title>
        <authorList>
            <person name="Lopez Marin M.A."/>
            <person name="Uhlik O."/>
        </authorList>
    </citation>
    <scope>NUCLEOTIDE SEQUENCE</scope>
    <source>
        <strain evidence="2">A5X3R13</strain>
    </source>
</reference>
<feature type="transmembrane region" description="Helical" evidence="1">
    <location>
        <begin position="469"/>
        <end position="487"/>
    </location>
</feature>
<keyword evidence="1" id="KW-0812">Transmembrane</keyword>
<feature type="transmembrane region" description="Helical" evidence="1">
    <location>
        <begin position="303"/>
        <end position="321"/>
    </location>
</feature>
<feature type="transmembrane region" description="Helical" evidence="1">
    <location>
        <begin position="718"/>
        <end position="736"/>
    </location>
</feature>
<feature type="transmembrane region" description="Helical" evidence="1">
    <location>
        <begin position="328"/>
        <end position="352"/>
    </location>
</feature>
<feature type="transmembrane region" description="Helical" evidence="1">
    <location>
        <begin position="182"/>
        <end position="203"/>
    </location>
</feature>
<feature type="transmembrane region" description="Helical" evidence="1">
    <location>
        <begin position="149"/>
        <end position="167"/>
    </location>
</feature>
<dbReference type="NCBIfam" id="NF047321">
    <property type="entry name" value="SCO7613_CTERM"/>
    <property type="match status" value="1"/>
</dbReference>
<name>A0AA46YL45_9ACTN</name>
<dbReference type="KEGG" id="sgrg:L0C25_22485"/>
<protein>
    <recommendedName>
        <fullName evidence="4">DUF2157 domain-containing protein</fullName>
    </recommendedName>
</protein>
<gene>
    <name evidence="2" type="ORF">L0C25_22485</name>
</gene>
<feature type="transmembrane region" description="Helical" evidence="1">
    <location>
        <begin position="665"/>
        <end position="683"/>
    </location>
</feature>
<organism evidence="2 3">
    <name type="scientific">Solicola gregarius</name>
    <dbReference type="NCBI Taxonomy" id="2908642"/>
    <lineage>
        <taxon>Bacteria</taxon>
        <taxon>Bacillati</taxon>
        <taxon>Actinomycetota</taxon>
        <taxon>Actinomycetes</taxon>
        <taxon>Propionibacteriales</taxon>
        <taxon>Nocardioidaceae</taxon>
        <taxon>Solicola</taxon>
    </lineage>
</organism>
<feature type="transmembrane region" description="Helical" evidence="1">
    <location>
        <begin position="261"/>
        <end position="283"/>
    </location>
</feature>
<feature type="transmembrane region" description="Helical" evidence="1">
    <location>
        <begin position="93"/>
        <end position="117"/>
    </location>
</feature>
<dbReference type="AlphaFoldDB" id="A0AA46YL45"/>
<feature type="transmembrane region" description="Helical" evidence="1">
    <location>
        <begin position="768"/>
        <end position="786"/>
    </location>
</feature>
<evidence type="ECO:0000313" key="2">
    <source>
        <dbReference type="EMBL" id="UYM05249.1"/>
    </source>
</evidence>
<feature type="transmembrane region" description="Helical" evidence="1">
    <location>
        <begin position="518"/>
        <end position="536"/>
    </location>
</feature>
<dbReference type="InterPro" id="IPR058062">
    <property type="entry name" value="SCO7613_C"/>
</dbReference>
<feature type="transmembrane region" description="Helical" evidence="1">
    <location>
        <begin position="389"/>
        <end position="415"/>
    </location>
</feature>
<keyword evidence="1" id="KW-0472">Membrane</keyword>
<feature type="transmembrane region" description="Helical" evidence="1">
    <location>
        <begin position="123"/>
        <end position="142"/>
    </location>
</feature>
<sequence length="827" mass="82819">MSRFADPNSCPSCGRPAYGDQRCASCGVLLLGPTPQLLLGVLADADRILDGLRAEADGWRRAHVAAPAASIMGPAPQARTATRKRSSWSTGSTLLALGALCLVVAAFVFVSVSWGALGLMGRTAVLAVVTLAVAAAAAAVTVRQLRASAEALWAVALALLALDYAGAREYGLLGLDTWSGDVTILVLGCLTGIAGTAICGFAGRRGDLELAVGEAGAGIGLTLAVVGGAGVSPFELTWTALLLVVPTLVVASGLHVGGLRYAGACAVGVAGLLHATAVIGAAADALAYKTLFGLVVEYGEVQTLVASAMTVALGAGAYAVVRRRDVELAGLAAGATTAIAATQLLVLAYAPVLDDVELGQVVGSVLAVGLAVVGVAARGRWLRGLRVTALLAALPMAYLAIAWCAAASASIAGSLSPVWSAGGWAVVRPLDTGMGPAWLAGVVIGSLGLVVAAIAHYTDLQVVTRVRRPLLSVAGGLVAVGLLSSMALASTPVALTATAVVAVGAIVAGIANRAHWQAVGLAIVVAGAPIALVSQAASLCTWALVAFAAMGIAMRAGATPVRPAAVAIGVGFGQLVAVGTADLGGLDGRTLHLVLVVGVVGVLVAAQYLPAADVRLAAESVAGGFAVVAVVVGFGLASGWQSAMLTVLGAALVGISLLRPDRRALRVAGSALLGLAYVVRLAASDIGVVEAYTLPFGVVLLLVGYARMRTAPGLRTRTALLPGLSLVLLPSLPLVLADPASVRGLLLGFAAATTLAGGTWLRWQAPFAIGSAIVAVVVVRHLGPYAEAVPRWSLIAAAGTALLLVGVTWESRVRDARAVSSYVTTMR</sequence>
<accession>A0AA46YL45</accession>
<dbReference type="Proteomes" id="UP001164390">
    <property type="component" value="Chromosome"/>
</dbReference>
<feature type="transmembrane region" description="Helical" evidence="1">
    <location>
        <begin position="358"/>
        <end position="377"/>
    </location>
</feature>